<proteinExistence type="predicted"/>
<feature type="domain" description="NERD" evidence="1">
    <location>
        <begin position="34"/>
        <end position="117"/>
    </location>
</feature>
<dbReference type="RefSeq" id="WP_106118097.1">
    <property type="nucleotide sequence ID" value="NZ_PVUH01000010.1"/>
</dbReference>
<name>A0A2T0I9C9_PSEFL</name>
<organism evidence="3 4">
    <name type="scientific">Pseudomonas fluorescens</name>
    <dbReference type="NCBI Taxonomy" id="294"/>
    <lineage>
        <taxon>Bacteria</taxon>
        <taxon>Pseudomonadati</taxon>
        <taxon>Pseudomonadota</taxon>
        <taxon>Gammaproteobacteria</taxon>
        <taxon>Pseudomonadales</taxon>
        <taxon>Pseudomonadaceae</taxon>
        <taxon>Pseudomonas</taxon>
    </lineage>
</organism>
<dbReference type="InterPro" id="IPR027785">
    <property type="entry name" value="UvrD-like_helicase_C"/>
</dbReference>
<reference evidence="3 4" key="1">
    <citation type="submission" date="2018-03" db="EMBL/GenBank/DDBJ databases">
        <title>Blue discolouration in mozzarella cheese caused by Pseudomonas fluorescens.</title>
        <authorList>
            <person name="Chiesa F."/>
            <person name="Dalmasso A."/>
            <person name="Lomonaco S."/>
        </authorList>
    </citation>
    <scope>NUCLEOTIDE SEQUENCE [LARGE SCALE GENOMIC DNA]</scope>
    <source>
        <strain evidence="3 4">11293</strain>
    </source>
</reference>
<dbReference type="Gene3D" id="3.40.50.300">
    <property type="entry name" value="P-loop containing nucleotide triphosphate hydrolases"/>
    <property type="match status" value="2"/>
</dbReference>
<dbReference type="SUPFAM" id="SSF52540">
    <property type="entry name" value="P-loop containing nucleoside triphosphate hydrolases"/>
    <property type="match status" value="1"/>
</dbReference>
<evidence type="ECO:0000313" key="4">
    <source>
        <dbReference type="Proteomes" id="UP000239731"/>
    </source>
</evidence>
<evidence type="ECO:0000259" key="2">
    <source>
        <dbReference type="Pfam" id="PF13538"/>
    </source>
</evidence>
<dbReference type="InterPro" id="IPR011528">
    <property type="entry name" value="NERD"/>
</dbReference>
<accession>A0A2T0I9C9</accession>
<comment type="caution">
    <text evidence="3">The sequence shown here is derived from an EMBL/GenBank/DDBJ whole genome shotgun (WGS) entry which is preliminary data.</text>
</comment>
<dbReference type="Pfam" id="PF08378">
    <property type="entry name" value="NERD"/>
    <property type="match status" value="1"/>
</dbReference>
<feature type="domain" description="UvrD-like helicase C-terminal" evidence="2">
    <location>
        <begin position="653"/>
        <end position="694"/>
    </location>
</feature>
<protein>
    <recommendedName>
        <fullName evidence="5">NERD domain-containing protein</fullName>
    </recommendedName>
</protein>
<dbReference type="InterPro" id="IPR027417">
    <property type="entry name" value="P-loop_NTPase"/>
</dbReference>
<gene>
    <name evidence="3" type="ORF">C7A10_16075</name>
</gene>
<dbReference type="Pfam" id="PF13538">
    <property type="entry name" value="UvrD_C_2"/>
    <property type="match status" value="1"/>
</dbReference>
<dbReference type="AlphaFoldDB" id="A0A2T0I9C9"/>
<evidence type="ECO:0008006" key="5">
    <source>
        <dbReference type="Google" id="ProtNLM"/>
    </source>
</evidence>
<dbReference type="EMBL" id="PVUH01000010">
    <property type="protein sequence ID" value="PRW91923.1"/>
    <property type="molecule type" value="Genomic_DNA"/>
</dbReference>
<sequence length="921" mass="103678">MALKAFRGRPFEHTHENRAFNELFDLLDEHCSVSGQDWYLLGNFYVGSRELDAMVIKSNAVIILDFKEFRGKLQLSEEGPWLIEDEETGSNVQVKGGASVNPLRQLRINKGVMLDFLGRNFTDLNATCNWRHVAALVAFQGPIEFDHRHLPGSIKPWFHISDMGRIVRDLDAIVSREIFLSSENVERLTAQLGIDPFVPAGAPKLRQLNGRAASGPDESKLTQQQSQALGEFSTWLKSSSGVFRLAGMASTGKRFIFQHLVGALEEAGIELLLLTPSARISSTYHHPLAQPVSIYTWLYSQQPNRFEIKDGRKVGIHEIREDHLLHGKIPVLVDAHLLSDEEFDVGDRRYGSGRLIHDFLSVIAQQKAPFVVIGDPYQMSRGSLQRSLISGNMLEQLGLNVVSYLLTEQILDDGNDALSKLQAHLVNSLDKDRFNKLPRLSGKRLDILENVNSRGWVPDISNVRAESILVCGTHEQAAKVNGAVKTKILGHLSPTKLAAGDRIDFHNRTPILPSEPDAFNQSTIRWVSSGEIGLVDFVEDTMETHLIQLRGREEKISLHFQRARCRIPSFGEVEFRYFVDYFEAERPDITGDQYLALQVLARQLAKPVLELRKKQLPDKSDPLYKQARAEYDRFEYQILQTQGYSSAALIRPAHALTVHRAQGRHWPSVWVNASRSASSEKPNNSDYFRWLYTASVGADETFTVRQMPFLSPLSNAVVSRAHDFGIGTFPLKHGLFYDSSRQPTEQEASMVMPSGFSEMALRPLFLELSERLADSDWSLNDWRQYSYQVVISLSYQTAATSIRVRLHYDKKLAVTNVVFLDGSNSEKETISRLLMKPFKPQSEPLTEAVEALQERLAAHRFVIVDGAETSYRVQLTLAVENDAAEIQVNADKEGMISSIRVLKASSESIVQQLEKAMAVQS</sequence>
<evidence type="ECO:0000313" key="3">
    <source>
        <dbReference type="EMBL" id="PRW91923.1"/>
    </source>
</evidence>
<evidence type="ECO:0000259" key="1">
    <source>
        <dbReference type="Pfam" id="PF08378"/>
    </source>
</evidence>
<dbReference type="Proteomes" id="UP000239731">
    <property type="component" value="Unassembled WGS sequence"/>
</dbReference>